<dbReference type="EMBL" id="CATQJL010000316">
    <property type="protein sequence ID" value="CAJ0605968.1"/>
    <property type="molecule type" value="Genomic_DNA"/>
</dbReference>
<organism evidence="1 2">
    <name type="scientific">Cylicocyclus nassatus</name>
    <name type="common">Nematode worm</name>
    <dbReference type="NCBI Taxonomy" id="53992"/>
    <lineage>
        <taxon>Eukaryota</taxon>
        <taxon>Metazoa</taxon>
        <taxon>Ecdysozoa</taxon>
        <taxon>Nematoda</taxon>
        <taxon>Chromadorea</taxon>
        <taxon>Rhabditida</taxon>
        <taxon>Rhabditina</taxon>
        <taxon>Rhabditomorpha</taxon>
        <taxon>Strongyloidea</taxon>
        <taxon>Strongylidae</taxon>
        <taxon>Cylicocyclus</taxon>
    </lineage>
</organism>
<name>A0AA36H8K5_CYLNA</name>
<dbReference type="Proteomes" id="UP001176961">
    <property type="component" value="Unassembled WGS sequence"/>
</dbReference>
<dbReference type="AlphaFoldDB" id="A0AA36H8K5"/>
<keyword evidence="2" id="KW-1185">Reference proteome</keyword>
<comment type="caution">
    <text evidence="1">The sequence shown here is derived from an EMBL/GenBank/DDBJ whole genome shotgun (WGS) entry which is preliminary data.</text>
</comment>
<evidence type="ECO:0000313" key="2">
    <source>
        <dbReference type="Proteomes" id="UP001176961"/>
    </source>
</evidence>
<gene>
    <name evidence="1" type="ORF">CYNAS_LOCUS17951</name>
</gene>
<evidence type="ECO:0000313" key="1">
    <source>
        <dbReference type="EMBL" id="CAJ0605968.1"/>
    </source>
</evidence>
<protein>
    <submittedName>
        <fullName evidence="1">Uncharacterized protein</fullName>
    </submittedName>
</protein>
<reference evidence="1" key="1">
    <citation type="submission" date="2023-07" db="EMBL/GenBank/DDBJ databases">
        <authorList>
            <consortium name="CYATHOMIX"/>
        </authorList>
    </citation>
    <scope>NUCLEOTIDE SEQUENCE</scope>
    <source>
        <strain evidence="1">N/A</strain>
    </source>
</reference>
<sequence length="72" mass="7971">MPRSSRTLEIGALPIEQPIYWHSLVKGCAEQGNERASGGTDGALWGTDDICLLWKNVQLSMENTEADRILVQ</sequence>
<proteinExistence type="predicted"/>
<accession>A0AA36H8K5</accession>